<dbReference type="Pfam" id="PF03968">
    <property type="entry name" value="LptD_N"/>
    <property type="match status" value="1"/>
</dbReference>
<feature type="chain" id="PRO_5046194890" evidence="4">
    <location>
        <begin position="20"/>
        <end position="157"/>
    </location>
</feature>
<evidence type="ECO:0000313" key="7">
    <source>
        <dbReference type="Proteomes" id="UP001173801"/>
    </source>
</evidence>
<dbReference type="Proteomes" id="UP001173801">
    <property type="component" value="Unassembled WGS sequence"/>
</dbReference>
<keyword evidence="7" id="KW-1185">Reference proteome</keyword>
<reference evidence="6" key="1">
    <citation type="submission" date="2022-08" db="EMBL/GenBank/DDBJ databases">
        <authorList>
            <person name="Wang H."/>
        </authorList>
    </citation>
    <scope>NUCLEOTIDE SEQUENCE</scope>
    <source>
        <strain evidence="6">PS10</strain>
    </source>
</reference>
<feature type="domain" description="Organic solvent tolerance-like N-terminal" evidence="5">
    <location>
        <begin position="23"/>
        <end position="134"/>
    </location>
</feature>
<sequence>MGRAKTIIFLIFTLLTANAEQVEITADSFFADENKQVTEFNGNVHIKKGKTDELRASKVVVYFDKNRQPLKYVATNNANFRLFMKNKNYEGRGEVLTYEPVKDFYTITGKGHLKEIQTDKNIYGEKITIDQKNGVYNVQSTSNEPVKFIFNVEDKQK</sequence>
<dbReference type="InterPro" id="IPR014340">
    <property type="entry name" value="LptA"/>
</dbReference>
<keyword evidence="3" id="KW-0574">Periplasm</keyword>
<dbReference type="InterPro" id="IPR052037">
    <property type="entry name" value="LPS_export_LptA"/>
</dbReference>
<gene>
    <name evidence="6" type="primary">lptA</name>
    <name evidence="6" type="ORF">NYG85_07520</name>
</gene>
<dbReference type="RefSeq" id="WP_284937865.1">
    <property type="nucleotide sequence ID" value="NZ_JANURM010000009.1"/>
</dbReference>
<evidence type="ECO:0000259" key="5">
    <source>
        <dbReference type="Pfam" id="PF03968"/>
    </source>
</evidence>
<dbReference type="NCBIfam" id="TIGR03002">
    <property type="entry name" value="outer_YhbN_LptA"/>
    <property type="match status" value="1"/>
</dbReference>
<organism evidence="6 7">
    <name type="scientific">Campylobacter gastrosuis</name>
    <dbReference type="NCBI Taxonomy" id="2974576"/>
    <lineage>
        <taxon>Bacteria</taxon>
        <taxon>Pseudomonadati</taxon>
        <taxon>Campylobacterota</taxon>
        <taxon>Epsilonproteobacteria</taxon>
        <taxon>Campylobacterales</taxon>
        <taxon>Campylobacteraceae</taxon>
        <taxon>Campylobacter</taxon>
    </lineage>
</organism>
<dbReference type="EMBL" id="JANURM010000009">
    <property type="protein sequence ID" value="MDL0089210.1"/>
    <property type="molecule type" value="Genomic_DNA"/>
</dbReference>
<evidence type="ECO:0000256" key="1">
    <source>
        <dbReference type="ARBA" id="ARBA00022448"/>
    </source>
</evidence>
<name>A0ABT7HR74_9BACT</name>
<dbReference type="InterPro" id="IPR005653">
    <property type="entry name" value="OstA-like_N"/>
</dbReference>
<evidence type="ECO:0000256" key="2">
    <source>
        <dbReference type="ARBA" id="ARBA00022729"/>
    </source>
</evidence>
<evidence type="ECO:0000256" key="4">
    <source>
        <dbReference type="SAM" id="SignalP"/>
    </source>
</evidence>
<evidence type="ECO:0000256" key="3">
    <source>
        <dbReference type="ARBA" id="ARBA00022764"/>
    </source>
</evidence>
<dbReference type="PANTHER" id="PTHR36504">
    <property type="entry name" value="LIPOPOLYSACCHARIDE EXPORT SYSTEM PROTEIN LPTA"/>
    <property type="match status" value="1"/>
</dbReference>
<keyword evidence="1" id="KW-0813">Transport</keyword>
<evidence type="ECO:0000313" key="6">
    <source>
        <dbReference type="EMBL" id="MDL0089210.1"/>
    </source>
</evidence>
<accession>A0ABT7HR74</accession>
<proteinExistence type="predicted"/>
<comment type="caution">
    <text evidence="6">The sequence shown here is derived from an EMBL/GenBank/DDBJ whole genome shotgun (WGS) entry which is preliminary data.</text>
</comment>
<dbReference type="Gene3D" id="2.60.450.10">
    <property type="entry name" value="Lipopolysaccharide (LPS) transport protein A like domain"/>
    <property type="match status" value="1"/>
</dbReference>
<dbReference type="PANTHER" id="PTHR36504:SF1">
    <property type="entry name" value="LIPOPOLYSACCHARIDE EXPORT SYSTEM PROTEIN LPTA"/>
    <property type="match status" value="1"/>
</dbReference>
<keyword evidence="2 4" id="KW-0732">Signal</keyword>
<reference evidence="6" key="2">
    <citation type="journal article" date="2023" name="Microorganisms">
        <title>Isolation and Genomic Characteristics of Cat-Borne Campylobacter felis sp. nov. and Sheep-Borne Campylobacter ovis sp. nov.</title>
        <authorList>
            <person name="Wang H."/>
            <person name="Li Y."/>
            <person name="Gu Y."/>
            <person name="Zhou G."/>
            <person name="Chen X."/>
            <person name="Zhang X."/>
            <person name="Shao Z."/>
            <person name="Zhang J."/>
            <person name="Zhang M."/>
        </authorList>
    </citation>
    <scope>NUCLEOTIDE SEQUENCE</scope>
    <source>
        <strain evidence="6">PS10</strain>
    </source>
</reference>
<protein>
    <submittedName>
        <fullName evidence="6">Lipopolysaccharide transport periplasmic protein LptA</fullName>
    </submittedName>
</protein>
<feature type="signal peptide" evidence="4">
    <location>
        <begin position="1"/>
        <end position="19"/>
    </location>
</feature>